<dbReference type="KEGG" id="theu:HPC62_20800"/>
<gene>
    <name evidence="1" type="ORF">HPC62_20800</name>
</gene>
<dbReference type="Gene3D" id="3.40.50.1000">
    <property type="entry name" value="HAD superfamily/HAD-like"/>
    <property type="match status" value="1"/>
</dbReference>
<reference evidence="1 2" key="1">
    <citation type="submission" date="2020-05" db="EMBL/GenBank/DDBJ databases">
        <title>Complete genome sequence of of a novel Thermoleptolyngbya strain isolated from hot springs of Ganzi, Sichuan China.</title>
        <authorList>
            <person name="Tang J."/>
            <person name="Daroch M."/>
            <person name="Li L."/>
            <person name="Waleron K."/>
            <person name="Waleron M."/>
            <person name="Waleron M."/>
        </authorList>
    </citation>
    <scope>NUCLEOTIDE SEQUENCE [LARGE SCALE GENOMIC DNA]</scope>
    <source>
        <strain evidence="1 2">PKUAC-SCTA183</strain>
    </source>
</reference>
<keyword evidence="2" id="KW-1185">Reference proteome</keyword>
<dbReference type="SUPFAM" id="SSF56784">
    <property type="entry name" value="HAD-like"/>
    <property type="match status" value="1"/>
</dbReference>
<dbReference type="InterPro" id="IPR050155">
    <property type="entry name" value="HAD-like_hydrolase_sf"/>
</dbReference>
<dbReference type="InterPro" id="IPR023214">
    <property type="entry name" value="HAD_sf"/>
</dbReference>
<proteinExistence type="predicted"/>
<dbReference type="PANTHER" id="PTHR43434">
    <property type="entry name" value="PHOSPHOGLYCOLATE PHOSPHATASE"/>
    <property type="match status" value="1"/>
</dbReference>
<dbReference type="InterPro" id="IPR036412">
    <property type="entry name" value="HAD-like_sf"/>
</dbReference>
<dbReference type="EMBL" id="CP053661">
    <property type="protein sequence ID" value="QKD84289.1"/>
    <property type="molecule type" value="Genomic_DNA"/>
</dbReference>
<dbReference type="GO" id="GO:0006281">
    <property type="term" value="P:DNA repair"/>
    <property type="evidence" value="ECO:0007669"/>
    <property type="project" value="TreeGrafter"/>
</dbReference>
<protein>
    <submittedName>
        <fullName evidence="1">HAD family hydrolase</fullName>
    </submittedName>
</protein>
<sequence length="270" mass="30267">MSNAVLADAMPTLLALDFDGVLCDGMVEYFQTAWRGYCRIWSPEEKTPPAGLAESFYRTRPVVETGWEMPLIVRSLLQGISEAEILAHWGTLAKQQIEREGLNPADLSAALDGSRDEWIAADLDTWLAQHRFYPGVVERVAQVLRSDVDVYIISTKESRFIRQLLAQQGVDFPGDRLIGKEIRQPKAQTLRDLLQQHTQDGTPPAIWFVEDRLKTLQAIQPQPDLAAVQLFLADWGYNTAAERDTAQQDPQIHLISLAQFAGAFPGWLPA</sequence>
<organism evidence="1 2">
    <name type="scientific">Thermoleptolyngbya sichuanensis A183</name>
    <dbReference type="NCBI Taxonomy" id="2737172"/>
    <lineage>
        <taxon>Bacteria</taxon>
        <taxon>Bacillati</taxon>
        <taxon>Cyanobacteriota</taxon>
        <taxon>Cyanophyceae</taxon>
        <taxon>Oculatellales</taxon>
        <taxon>Oculatellaceae</taxon>
        <taxon>Thermoleptolyngbya</taxon>
        <taxon>Thermoleptolyngbya sichuanensis</taxon>
    </lineage>
</organism>
<dbReference type="AlphaFoldDB" id="A0A6M8BAB7"/>
<dbReference type="RefSeq" id="WP_172358334.1">
    <property type="nucleotide sequence ID" value="NZ_CP053661.1"/>
</dbReference>
<dbReference type="GO" id="GO:0008967">
    <property type="term" value="F:phosphoglycolate phosphatase activity"/>
    <property type="evidence" value="ECO:0007669"/>
    <property type="project" value="TreeGrafter"/>
</dbReference>
<dbReference type="GO" id="GO:0005829">
    <property type="term" value="C:cytosol"/>
    <property type="evidence" value="ECO:0007669"/>
    <property type="project" value="TreeGrafter"/>
</dbReference>
<name>A0A6M8BAB7_9CYAN</name>
<evidence type="ECO:0000313" key="2">
    <source>
        <dbReference type="Proteomes" id="UP000505210"/>
    </source>
</evidence>
<accession>A0A6M8BAB7</accession>
<dbReference type="Pfam" id="PF00702">
    <property type="entry name" value="Hydrolase"/>
    <property type="match status" value="1"/>
</dbReference>
<dbReference type="Proteomes" id="UP000505210">
    <property type="component" value="Chromosome"/>
</dbReference>
<dbReference type="PANTHER" id="PTHR43434:SF21">
    <property type="entry name" value="SLL0295 PROTEIN"/>
    <property type="match status" value="1"/>
</dbReference>
<keyword evidence="1" id="KW-0378">Hydrolase</keyword>
<evidence type="ECO:0000313" key="1">
    <source>
        <dbReference type="EMBL" id="QKD84289.1"/>
    </source>
</evidence>